<keyword evidence="6" id="KW-1185">Reference proteome</keyword>
<evidence type="ECO:0000256" key="2">
    <source>
        <dbReference type="ARBA" id="ARBA00022741"/>
    </source>
</evidence>
<evidence type="ECO:0000259" key="4">
    <source>
        <dbReference type="PROSITE" id="PS50893"/>
    </source>
</evidence>
<dbReference type="PROSITE" id="PS00211">
    <property type="entry name" value="ABC_TRANSPORTER_1"/>
    <property type="match status" value="1"/>
</dbReference>
<protein>
    <submittedName>
        <fullName evidence="5">ATP-binding cassette domain-containing protein</fullName>
    </submittedName>
</protein>
<dbReference type="Proteomes" id="UP000774130">
    <property type="component" value="Unassembled WGS sequence"/>
</dbReference>
<keyword evidence="3 5" id="KW-0067">ATP-binding</keyword>
<dbReference type="PANTHER" id="PTHR42939">
    <property type="entry name" value="ABC TRANSPORTER ATP-BINDING PROTEIN ALBC-RELATED"/>
    <property type="match status" value="1"/>
</dbReference>
<accession>A0ABS6TCD6</accession>
<dbReference type="SMART" id="SM00382">
    <property type="entry name" value="AAA"/>
    <property type="match status" value="1"/>
</dbReference>
<feature type="domain" description="ABC transporter" evidence="4">
    <location>
        <begin position="5"/>
        <end position="219"/>
    </location>
</feature>
<evidence type="ECO:0000256" key="3">
    <source>
        <dbReference type="ARBA" id="ARBA00022840"/>
    </source>
</evidence>
<name>A0ABS6TCD6_9ENTE</name>
<dbReference type="EMBL" id="JAHUZB010000003">
    <property type="protein sequence ID" value="MBV7390575.1"/>
    <property type="molecule type" value="Genomic_DNA"/>
</dbReference>
<organism evidence="5 6">
    <name type="scientific">Enterococcus alishanensis</name>
    <dbReference type="NCBI Taxonomy" id="1303817"/>
    <lineage>
        <taxon>Bacteria</taxon>
        <taxon>Bacillati</taxon>
        <taxon>Bacillota</taxon>
        <taxon>Bacilli</taxon>
        <taxon>Lactobacillales</taxon>
        <taxon>Enterococcaceae</taxon>
        <taxon>Enterococcus</taxon>
    </lineage>
</organism>
<dbReference type="InterPro" id="IPR051782">
    <property type="entry name" value="ABC_Transporter_VariousFunc"/>
</dbReference>
<keyword evidence="1" id="KW-0813">Transport</keyword>
<dbReference type="InterPro" id="IPR017871">
    <property type="entry name" value="ABC_transporter-like_CS"/>
</dbReference>
<gene>
    <name evidence="5" type="ORF">KUA55_07780</name>
</gene>
<dbReference type="GO" id="GO:0005524">
    <property type="term" value="F:ATP binding"/>
    <property type="evidence" value="ECO:0007669"/>
    <property type="project" value="UniProtKB-KW"/>
</dbReference>
<dbReference type="InterPro" id="IPR003439">
    <property type="entry name" value="ABC_transporter-like_ATP-bd"/>
</dbReference>
<dbReference type="RefSeq" id="WP_218325636.1">
    <property type="nucleotide sequence ID" value="NZ_JAHUZB010000003.1"/>
</dbReference>
<evidence type="ECO:0000313" key="6">
    <source>
        <dbReference type="Proteomes" id="UP000774130"/>
    </source>
</evidence>
<sequence length="219" mass="24411">MNTIIKIKQVTVRFKRKNALEKIDCQINRGEVVGLVGPNGAGKTTLMKTILGFIPISAGEIAHQQIKMASLIEQPGLYPFMTGMEHLKMLAEKQTTQVEIDRLIHLLDLTDFINQKTKEYSLGMKQRLGIAIGLLNNPDLIILDEPMNGLDPYSVKLLKKAILTYSETGTSFLISSHILSELKQIVNRVLLMKAGHLVENVVHPELLEDFEDGLLAKLA</sequence>
<comment type="caution">
    <text evidence="5">The sequence shown here is derived from an EMBL/GenBank/DDBJ whole genome shotgun (WGS) entry which is preliminary data.</text>
</comment>
<dbReference type="InterPro" id="IPR003593">
    <property type="entry name" value="AAA+_ATPase"/>
</dbReference>
<dbReference type="PROSITE" id="PS50893">
    <property type="entry name" value="ABC_TRANSPORTER_2"/>
    <property type="match status" value="1"/>
</dbReference>
<proteinExistence type="predicted"/>
<dbReference type="PANTHER" id="PTHR42939:SF1">
    <property type="entry name" value="ABC TRANSPORTER ATP-BINDING PROTEIN ALBC-RELATED"/>
    <property type="match status" value="1"/>
</dbReference>
<dbReference type="Pfam" id="PF00005">
    <property type="entry name" value="ABC_tran"/>
    <property type="match status" value="1"/>
</dbReference>
<evidence type="ECO:0000313" key="5">
    <source>
        <dbReference type="EMBL" id="MBV7390575.1"/>
    </source>
</evidence>
<evidence type="ECO:0000256" key="1">
    <source>
        <dbReference type="ARBA" id="ARBA00022448"/>
    </source>
</evidence>
<reference evidence="5 6" key="1">
    <citation type="submission" date="2021-06" db="EMBL/GenBank/DDBJ databases">
        <title>Enterococcus alishanensis sp. nov., a novel lactic acid bacterium isolated from fresh coffee beans.</title>
        <authorList>
            <person name="Chen Y.-S."/>
        </authorList>
    </citation>
    <scope>NUCLEOTIDE SEQUENCE [LARGE SCALE GENOMIC DNA]</scope>
    <source>
        <strain evidence="5 6">ALS3</strain>
    </source>
</reference>
<keyword evidence="2" id="KW-0547">Nucleotide-binding</keyword>